<proteinExistence type="predicted"/>
<sequence>MAISADLLANGYLEQSRDPLSSYIHSRLEQEFPFIKEDSEAKVILRALIYDLASKRRNPDNFVYWLAKHFANKSMIDDAYLPVFDQESPEATKLANTIKLILDDVYQSVRGLDQAEREDFFAQLAESGYYGLLSQLLINFVSFDLVMLKSVAYFYPEVDYTTAPPLVLTQEQADYLRAGLENYLNNGGAFNYSEQGLALDVDLLYSYFKKNETQAFNKAS</sequence>
<reference evidence="1 2" key="1">
    <citation type="submission" date="2017-08" db="EMBL/GenBank/DDBJ databases">
        <title>Reclassification of Bisgaard taxon 37 and 44.</title>
        <authorList>
            <person name="Christensen H."/>
        </authorList>
    </citation>
    <scope>NUCLEOTIDE SEQUENCE [LARGE SCALE GENOMIC DNA]</scope>
    <source>
        <strain evidence="1 2">B96_3</strain>
    </source>
</reference>
<dbReference type="OrthoDB" id="5674343at2"/>
<dbReference type="AlphaFoldDB" id="A0A3A1XYZ3"/>
<dbReference type="Proteomes" id="UP000265691">
    <property type="component" value="Unassembled WGS sequence"/>
</dbReference>
<protein>
    <submittedName>
        <fullName evidence="1">Uncharacterized protein</fullName>
    </submittedName>
</protein>
<dbReference type="RefSeq" id="WP_119525687.1">
    <property type="nucleotide sequence ID" value="NZ_NRHC01000115.1"/>
</dbReference>
<gene>
    <name evidence="1" type="ORF">CKF54_07235</name>
</gene>
<name>A0A3A1XYZ3_9GAMM</name>
<comment type="caution">
    <text evidence="1">The sequence shown here is derived from an EMBL/GenBank/DDBJ whole genome shotgun (WGS) entry which is preliminary data.</text>
</comment>
<organism evidence="1 2">
    <name type="scientific">Psittacicella hinzii</name>
    <dbReference type="NCBI Taxonomy" id="2028575"/>
    <lineage>
        <taxon>Bacteria</taxon>
        <taxon>Pseudomonadati</taxon>
        <taxon>Pseudomonadota</taxon>
        <taxon>Gammaproteobacteria</taxon>
        <taxon>Pasteurellales</taxon>
        <taxon>Psittacicellaceae</taxon>
        <taxon>Psittacicella</taxon>
    </lineage>
</organism>
<dbReference type="EMBL" id="NRHC01000115">
    <property type="protein sequence ID" value="RIY31203.1"/>
    <property type="molecule type" value="Genomic_DNA"/>
</dbReference>
<evidence type="ECO:0000313" key="2">
    <source>
        <dbReference type="Proteomes" id="UP000265691"/>
    </source>
</evidence>
<accession>A0A3A1XYZ3</accession>
<evidence type="ECO:0000313" key="1">
    <source>
        <dbReference type="EMBL" id="RIY31203.1"/>
    </source>
</evidence>
<keyword evidence="2" id="KW-1185">Reference proteome</keyword>